<dbReference type="GO" id="GO:0016531">
    <property type="term" value="F:copper chaperone activity"/>
    <property type="evidence" value="ECO:0007669"/>
    <property type="project" value="TreeGrafter"/>
</dbReference>
<evidence type="ECO:0000259" key="12">
    <source>
        <dbReference type="PROSITE" id="PS50846"/>
    </source>
</evidence>
<dbReference type="CDD" id="cd00371">
    <property type="entry name" value="HMA"/>
    <property type="match status" value="1"/>
</dbReference>
<keyword evidence="5" id="KW-0406">Ion transport</keyword>
<dbReference type="GO" id="GO:0046872">
    <property type="term" value="F:metal ion binding"/>
    <property type="evidence" value="ECO:0007669"/>
    <property type="project" value="UniProtKB-KW"/>
</dbReference>
<evidence type="ECO:0000256" key="8">
    <source>
        <dbReference type="ARBA" id="ARBA00038171"/>
    </source>
</evidence>
<keyword evidence="3" id="KW-0187">Copper transport</keyword>
<sequence>MSKTLKFSMDMTCDGCTSAAKRVLQKAENIENVDASYETKTVLVTTTQTSDYVLEFLKKTGKTVTYVGTV</sequence>
<dbReference type="GO" id="GO:0005829">
    <property type="term" value="C:cytosol"/>
    <property type="evidence" value="ECO:0007669"/>
    <property type="project" value="TreeGrafter"/>
</dbReference>
<dbReference type="InterPro" id="IPR051881">
    <property type="entry name" value="Copper_transport_ATOX1-like"/>
</dbReference>
<feature type="domain" description="HMA" evidence="12">
    <location>
        <begin position="2"/>
        <end position="65"/>
    </location>
</feature>
<name>A0A0L8IFI4_OCTBM</name>
<dbReference type="Gene3D" id="3.30.70.100">
    <property type="match status" value="1"/>
</dbReference>
<dbReference type="InterPro" id="IPR006121">
    <property type="entry name" value="HMA_dom"/>
</dbReference>
<dbReference type="PANTHER" id="PTHR46365">
    <property type="entry name" value="COPPER TRANSPORT PROTEIN ATOX1"/>
    <property type="match status" value="1"/>
</dbReference>
<evidence type="ECO:0000256" key="3">
    <source>
        <dbReference type="ARBA" id="ARBA00022796"/>
    </source>
</evidence>
<evidence type="ECO:0000256" key="11">
    <source>
        <dbReference type="ARBA" id="ARBA00046351"/>
    </source>
</evidence>
<comment type="function">
    <text evidence="7">Binds and deliver cytosolic copper to the copper ATPase proteins. May be important in cellular antioxidant defense.</text>
</comment>
<evidence type="ECO:0000313" key="13">
    <source>
        <dbReference type="EMBL" id="KOG00262.1"/>
    </source>
</evidence>
<evidence type="ECO:0000256" key="5">
    <source>
        <dbReference type="ARBA" id="ARBA00023065"/>
    </source>
</evidence>
<evidence type="ECO:0000256" key="4">
    <source>
        <dbReference type="ARBA" id="ARBA00023008"/>
    </source>
</evidence>
<dbReference type="STRING" id="37653.A0A0L8IFI4"/>
<dbReference type="Pfam" id="PF00403">
    <property type="entry name" value="HMA"/>
    <property type="match status" value="1"/>
</dbReference>
<proteinExistence type="inferred from homology"/>
<gene>
    <name evidence="13" type="ORF">OCBIM_22005777mg</name>
</gene>
<evidence type="ECO:0000256" key="1">
    <source>
        <dbReference type="ARBA" id="ARBA00022448"/>
    </source>
</evidence>
<reference evidence="13" key="1">
    <citation type="submission" date="2015-07" db="EMBL/GenBank/DDBJ databases">
        <title>MeaNS - Measles Nucleotide Surveillance Program.</title>
        <authorList>
            <person name="Tran T."/>
            <person name="Druce J."/>
        </authorList>
    </citation>
    <scope>NUCLEOTIDE SEQUENCE</scope>
    <source>
        <strain evidence="13">UCB-OBI-ISO-001</strain>
        <tissue evidence="13">Gonad</tissue>
    </source>
</reference>
<dbReference type="GO" id="GO:0006825">
    <property type="term" value="P:copper ion transport"/>
    <property type="evidence" value="ECO:0007669"/>
    <property type="project" value="UniProtKB-KW"/>
</dbReference>
<organism evidence="13">
    <name type="scientific">Octopus bimaculoides</name>
    <name type="common">California two-spotted octopus</name>
    <dbReference type="NCBI Taxonomy" id="37653"/>
    <lineage>
        <taxon>Eukaryota</taxon>
        <taxon>Metazoa</taxon>
        <taxon>Spiralia</taxon>
        <taxon>Lophotrochozoa</taxon>
        <taxon>Mollusca</taxon>
        <taxon>Cephalopoda</taxon>
        <taxon>Coleoidea</taxon>
        <taxon>Octopodiformes</taxon>
        <taxon>Octopoda</taxon>
        <taxon>Incirrata</taxon>
        <taxon>Octopodidae</taxon>
        <taxon>Octopus</taxon>
    </lineage>
</organism>
<dbReference type="InterPro" id="IPR036163">
    <property type="entry name" value="HMA_dom_sf"/>
</dbReference>
<protein>
    <recommendedName>
        <fullName evidence="9">Copper transport protein ATOX1</fullName>
    </recommendedName>
    <alternativeName>
        <fullName evidence="10">Metal transport protein ATX1</fullName>
    </alternativeName>
</protein>
<dbReference type="SUPFAM" id="SSF55008">
    <property type="entry name" value="HMA, heavy metal-associated domain"/>
    <property type="match status" value="1"/>
</dbReference>
<evidence type="ECO:0000256" key="6">
    <source>
        <dbReference type="ARBA" id="ARBA00023186"/>
    </source>
</evidence>
<dbReference type="PANTHER" id="PTHR46365:SF1">
    <property type="entry name" value="COPPER TRANSPORT PROTEIN ATOX1"/>
    <property type="match status" value="1"/>
</dbReference>
<dbReference type="FunFam" id="3.30.70.100:FF:000008">
    <property type="entry name" value="Copper transport protein ATOX1"/>
    <property type="match status" value="1"/>
</dbReference>
<keyword evidence="4" id="KW-0186">Copper</keyword>
<comment type="similarity">
    <text evidence="8">Belongs to the ATX1 family.</text>
</comment>
<evidence type="ECO:0000256" key="7">
    <source>
        <dbReference type="ARBA" id="ARBA00037651"/>
    </source>
</evidence>
<comment type="subunit">
    <text evidence="11">Homodimer. Interacts with ATP7B. Interacts with ATP7A. Interacts (via dimer form) with SLC31A1 (via C-terminal domain); this interaction improves ATOX1 stability and controls intracellular Cu(I) levels.</text>
</comment>
<keyword evidence="2" id="KW-0479">Metal-binding</keyword>
<evidence type="ECO:0000256" key="10">
    <source>
        <dbReference type="ARBA" id="ARBA00043201"/>
    </source>
</evidence>
<evidence type="ECO:0000256" key="2">
    <source>
        <dbReference type="ARBA" id="ARBA00022723"/>
    </source>
</evidence>
<evidence type="ECO:0000256" key="9">
    <source>
        <dbReference type="ARBA" id="ARBA00040962"/>
    </source>
</evidence>
<dbReference type="PROSITE" id="PS50846">
    <property type="entry name" value="HMA_2"/>
    <property type="match status" value="1"/>
</dbReference>
<dbReference type="EMBL" id="KQ415823">
    <property type="protein sequence ID" value="KOG00262.1"/>
    <property type="molecule type" value="Genomic_DNA"/>
</dbReference>
<keyword evidence="6" id="KW-0143">Chaperone</keyword>
<dbReference type="AlphaFoldDB" id="A0A0L8IFI4"/>
<accession>A0A0L8IFI4</accession>
<keyword evidence="1" id="KW-0813">Transport</keyword>